<sequence length="31" mass="3260">MNAQAGPGSRDRPSEGFTVGEPPAFGARRNE</sequence>
<evidence type="ECO:0000313" key="2">
    <source>
        <dbReference type="EMBL" id="GJE54723.1"/>
    </source>
</evidence>
<dbReference type="Proteomes" id="UP001055101">
    <property type="component" value="Unassembled WGS sequence"/>
</dbReference>
<evidence type="ECO:0000313" key="3">
    <source>
        <dbReference type="Proteomes" id="UP001055101"/>
    </source>
</evidence>
<reference evidence="2" key="2">
    <citation type="submission" date="2021-08" db="EMBL/GenBank/DDBJ databases">
        <authorList>
            <person name="Tani A."/>
            <person name="Ola A."/>
            <person name="Ogura Y."/>
            <person name="Katsura K."/>
            <person name="Hayashi T."/>
        </authorList>
    </citation>
    <scope>NUCLEOTIDE SEQUENCE</scope>
    <source>
        <strain evidence="2">DSM 23674</strain>
    </source>
</reference>
<proteinExistence type="predicted"/>
<keyword evidence="3" id="KW-1185">Reference proteome</keyword>
<organism evidence="2 3">
    <name type="scientific">Methylobacterium thuringiense</name>
    <dbReference type="NCBI Taxonomy" id="1003091"/>
    <lineage>
        <taxon>Bacteria</taxon>
        <taxon>Pseudomonadati</taxon>
        <taxon>Pseudomonadota</taxon>
        <taxon>Alphaproteobacteria</taxon>
        <taxon>Hyphomicrobiales</taxon>
        <taxon>Methylobacteriaceae</taxon>
        <taxon>Methylobacterium</taxon>
    </lineage>
</organism>
<gene>
    <name evidence="2" type="ORF">EKPJFOCH_1204</name>
</gene>
<comment type="caution">
    <text evidence="2">The sequence shown here is derived from an EMBL/GenBank/DDBJ whole genome shotgun (WGS) entry which is preliminary data.</text>
</comment>
<evidence type="ECO:0000256" key="1">
    <source>
        <dbReference type="SAM" id="MobiDB-lite"/>
    </source>
</evidence>
<reference evidence="2" key="1">
    <citation type="journal article" date="2021" name="Front. Microbiol.">
        <title>Comprehensive Comparative Genomics and Phenotyping of Methylobacterium Species.</title>
        <authorList>
            <person name="Alessa O."/>
            <person name="Ogura Y."/>
            <person name="Fujitani Y."/>
            <person name="Takami H."/>
            <person name="Hayashi T."/>
            <person name="Sahin N."/>
            <person name="Tani A."/>
        </authorList>
    </citation>
    <scope>NUCLEOTIDE SEQUENCE</scope>
    <source>
        <strain evidence="2">DSM 23674</strain>
    </source>
</reference>
<name>A0ABQ4TJE5_9HYPH</name>
<accession>A0ABQ4TJE5</accession>
<dbReference type="EMBL" id="BPRA01000005">
    <property type="protein sequence ID" value="GJE54723.1"/>
    <property type="molecule type" value="Genomic_DNA"/>
</dbReference>
<feature type="region of interest" description="Disordered" evidence="1">
    <location>
        <begin position="1"/>
        <end position="31"/>
    </location>
</feature>
<protein>
    <submittedName>
        <fullName evidence="2">Uncharacterized protein</fullName>
    </submittedName>
</protein>